<proteinExistence type="predicted"/>
<dbReference type="AlphaFoldDB" id="A0A6J4S1S6"/>
<accession>A0A6J4S1S6</accession>
<name>A0A6J4S1S6_9ACTN</name>
<gene>
    <name evidence="1" type="ORF">AVDCRST_MAG85-1019</name>
</gene>
<protein>
    <submittedName>
        <fullName evidence="1">Uncharacterized protein</fullName>
    </submittedName>
</protein>
<dbReference type="EMBL" id="CADCVT010000113">
    <property type="protein sequence ID" value="CAA9487244.1"/>
    <property type="molecule type" value="Genomic_DNA"/>
</dbReference>
<sequence length="67" mass="7259">MHGRLLATAETVERHFAEAVEVKRQLDDLVAALGAAAERAARDAGVPHPVEPRFESRGVEVRDVGVE</sequence>
<organism evidence="1">
    <name type="scientific">uncultured Solirubrobacteraceae bacterium</name>
    <dbReference type="NCBI Taxonomy" id="1162706"/>
    <lineage>
        <taxon>Bacteria</taxon>
        <taxon>Bacillati</taxon>
        <taxon>Actinomycetota</taxon>
        <taxon>Thermoleophilia</taxon>
        <taxon>Solirubrobacterales</taxon>
        <taxon>Solirubrobacteraceae</taxon>
        <taxon>environmental samples</taxon>
    </lineage>
</organism>
<reference evidence="1" key="1">
    <citation type="submission" date="2020-02" db="EMBL/GenBank/DDBJ databases">
        <authorList>
            <person name="Meier V. D."/>
        </authorList>
    </citation>
    <scope>NUCLEOTIDE SEQUENCE</scope>
    <source>
        <strain evidence="1">AVDCRST_MAG85</strain>
    </source>
</reference>
<evidence type="ECO:0000313" key="1">
    <source>
        <dbReference type="EMBL" id="CAA9487244.1"/>
    </source>
</evidence>